<name>A0ABP1DV88_9APHY</name>
<reference evidence="3" key="1">
    <citation type="submission" date="2024-04" db="EMBL/GenBank/DDBJ databases">
        <authorList>
            <person name="Shaw F."/>
            <person name="Minotto A."/>
        </authorList>
    </citation>
    <scope>NUCLEOTIDE SEQUENCE [LARGE SCALE GENOMIC DNA]</scope>
</reference>
<dbReference type="Proteomes" id="UP001497453">
    <property type="component" value="Chromosome 6"/>
</dbReference>
<keyword evidence="3" id="KW-1185">Reference proteome</keyword>
<feature type="compositionally biased region" description="Polar residues" evidence="1">
    <location>
        <begin position="28"/>
        <end position="48"/>
    </location>
</feature>
<protein>
    <submittedName>
        <fullName evidence="2">Uncharacterized protein</fullName>
    </submittedName>
</protein>
<gene>
    <name evidence="2" type="ORF">GFSPODELE1_LOCUS8447</name>
</gene>
<dbReference type="EMBL" id="OZ037949">
    <property type="protein sequence ID" value="CAL1711670.1"/>
    <property type="molecule type" value="Genomic_DNA"/>
</dbReference>
<proteinExistence type="predicted"/>
<feature type="compositionally biased region" description="Pro residues" evidence="1">
    <location>
        <begin position="58"/>
        <end position="67"/>
    </location>
</feature>
<evidence type="ECO:0000313" key="2">
    <source>
        <dbReference type="EMBL" id="CAL1711670.1"/>
    </source>
</evidence>
<sequence length="432" mass="47612">MIIDKVELPDDPTPGDAPPSYDDLLPGPSSTNPQRWANDTKNQATTRHFSAYLNAPLPQKPVPSPPESPERVSPLYPPLSPYFPPAESSSSAKKKGKAPSWFPFGQAARAAKEVKLTVTNVVRDLANLQEGGAWVSVLQSCIEVCRTHNLSISNILQEKSVEGHTPIYWAIVKRPPPSKRDATNTAELVTTLLAMAEPLTDASVSDIQLACLDASDAELFQQLRRSPTFARLSGADQVLLDTSVPPDEVHVRDVAGDEGGFVVWMRIKTFQKRMRVLKQVHVEFLARGRIWQLRFLSLERKESHGGKSFEKGRWVVTLALLEHSPPTWIDSHLVINDSTVIPNAPVVPYFPSAYQGKPTKRVPTVQLRLKTGSDQLFAPSSNHSSDICVPLDETPLGNSLQFDGSSFIWSDGSLRARLEAKLTKSQSDCIIC</sequence>
<feature type="region of interest" description="Disordered" evidence="1">
    <location>
        <begin position="1"/>
        <end position="79"/>
    </location>
</feature>
<accession>A0ABP1DV88</accession>
<evidence type="ECO:0000256" key="1">
    <source>
        <dbReference type="SAM" id="MobiDB-lite"/>
    </source>
</evidence>
<evidence type="ECO:0000313" key="3">
    <source>
        <dbReference type="Proteomes" id="UP001497453"/>
    </source>
</evidence>
<organism evidence="2 3">
    <name type="scientific">Somion occarium</name>
    <dbReference type="NCBI Taxonomy" id="3059160"/>
    <lineage>
        <taxon>Eukaryota</taxon>
        <taxon>Fungi</taxon>
        <taxon>Dikarya</taxon>
        <taxon>Basidiomycota</taxon>
        <taxon>Agaricomycotina</taxon>
        <taxon>Agaricomycetes</taxon>
        <taxon>Polyporales</taxon>
        <taxon>Cerrenaceae</taxon>
        <taxon>Somion</taxon>
    </lineage>
</organism>